<dbReference type="RefSeq" id="WP_168878594.1">
    <property type="nucleotide sequence ID" value="NZ_JABAIM010000005.1"/>
</dbReference>
<dbReference type="PANTHER" id="PTHR31881">
    <property type="match status" value="1"/>
</dbReference>
<feature type="transmembrane region" description="Helical" evidence="1">
    <location>
        <begin position="14"/>
        <end position="31"/>
    </location>
</feature>
<evidence type="ECO:0000256" key="1">
    <source>
        <dbReference type="SAM" id="Phobius"/>
    </source>
</evidence>
<dbReference type="EMBL" id="JABAIM010000005">
    <property type="protein sequence ID" value="NLR76928.1"/>
    <property type="molecule type" value="Genomic_DNA"/>
</dbReference>
<feature type="transmembrane region" description="Helical" evidence="1">
    <location>
        <begin position="76"/>
        <end position="97"/>
    </location>
</feature>
<dbReference type="Proteomes" id="UP000587991">
    <property type="component" value="Unassembled WGS sequence"/>
</dbReference>
<keyword evidence="1" id="KW-0472">Membrane</keyword>
<feature type="transmembrane region" description="Helical" evidence="1">
    <location>
        <begin position="117"/>
        <end position="134"/>
    </location>
</feature>
<sequence length="232" mass="26034">MLQGWIAGLQWDDALALLWFLGCWAGYGWLAERGPRAARGLIGATHQHRVAWARALLQRENRVVDAALVGNLMGSVSFYASTTIYIIAGLLALMGTVDKVMVFAANLPFAHASSRGWWQIRLLLMLVVFVFAYFKFTWSMRQFNFLCILMGAAPPPVKDTATLESEAEQMARINSYAGDEFNRGIRAYYFGLAAASWFIQPWLVVGLCTLVVWILYRRDFASPALWALRGQA</sequence>
<keyword evidence="3" id="KW-1185">Reference proteome</keyword>
<evidence type="ECO:0000313" key="3">
    <source>
        <dbReference type="Proteomes" id="UP000587991"/>
    </source>
</evidence>
<dbReference type="Pfam" id="PF04654">
    <property type="entry name" value="DUF599"/>
    <property type="match status" value="1"/>
</dbReference>
<organism evidence="2 3">
    <name type="scientific">Leeia aquatica</name>
    <dbReference type="NCBI Taxonomy" id="2725557"/>
    <lineage>
        <taxon>Bacteria</taxon>
        <taxon>Pseudomonadati</taxon>
        <taxon>Pseudomonadota</taxon>
        <taxon>Betaproteobacteria</taxon>
        <taxon>Neisseriales</taxon>
        <taxon>Leeiaceae</taxon>
        <taxon>Leeia</taxon>
    </lineage>
</organism>
<keyword evidence="1" id="KW-1133">Transmembrane helix</keyword>
<keyword evidence="1" id="KW-0812">Transmembrane</keyword>
<reference evidence="2 3" key="1">
    <citation type="submission" date="2020-04" db="EMBL/GenBank/DDBJ databases">
        <title>Draft genome of Leeia sp. IMCC25680.</title>
        <authorList>
            <person name="Song J."/>
            <person name="Cho J.-C."/>
        </authorList>
    </citation>
    <scope>NUCLEOTIDE SEQUENCE [LARGE SCALE GENOMIC DNA]</scope>
    <source>
        <strain evidence="2 3">IMCC25680</strain>
    </source>
</reference>
<evidence type="ECO:0000313" key="2">
    <source>
        <dbReference type="EMBL" id="NLR76928.1"/>
    </source>
</evidence>
<dbReference type="AlphaFoldDB" id="A0A847SHX5"/>
<gene>
    <name evidence="2" type="ORF">HF682_17300</name>
</gene>
<name>A0A847SHX5_9NEIS</name>
<dbReference type="InterPro" id="IPR006747">
    <property type="entry name" value="DUF599"/>
</dbReference>
<accession>A0A847SHX5</accession>
<protein>
    <submittedName>
        <fullName evidence="2">DUF599 domain-containing protein</fullName>
    </submittedName>
</protein>
<dbReference type="PANTHER" id="PTHR31881:SF6">
    <property type="entry name" value="OS09G0494600 PROTEIN"/>
    <property type="match status" value="1"/>
</dbReference>
<comment type="caution">
    <text evidence="2">The sequence shown here is derived from an EMBL/GenBank/DDBJ whole genome shotgun (WGS) entry which is preliminary data.</text>
</comment>
<proteinExistence type="predicted"/>
<feature type="transmembrane region" description="Helical" evidence="1">
    <location>
        <begin position="188"/>
        <end position="216"/>
    </location>
</feature>